<evidence type="ECO:0000313" key="7">
    <source>
        <dbReference type="Proteomes" id="UP000254841"/>
    </source>
</evidence>
<dbReference type="NCBIfam" id="TIGR01549">
    <property type="entry name" value="HAD-SF-IA-v1"/>
    <property type="match status" value="1"/>
</dbReference>
<dbReference type="PANTHER" id="PTHR43434">
    <property type="entry name" value="PHOSPHOGLYCOLATE PHOSPHATASE"/>
    <property type="match status" value="1"/>
</dbReference>
<evidence type="ECO:0000256" key="1">
    <source>
        <dbReference type="ARBA" id="ARBA00000830"/>
    </source>
</evidence>
<evidence type="ECO:0000256" key="3">
    <source>
        <dbReference type="ARBA" id="ARBA00006171"/>
    </source>
</evidence>
<dbReference type="Gene3D" id="1.10.150.240">
    <property type="entry name" value="Putative phosphatase, domain 2"/>
    <property type="match status" value="1"/>
</dbReference>
<evidence type="ECO:0000256" key="4">
    <source>
        <dbReference type="ARBA" id="ARBA00013078"/>
    </source>
</evidence>
<evidence type="ECO:0000256" key="5">
    <source>
        <dbReference type="SAM" id="MobiDB-lite"/>
    </source>
</evidence>
<dbReference type="GO" id="GO:0006281">
    <property type="term" value="P:DNA repair"/>
    <property type="evidence" value="ECO:0007669"/>
    <property type="project" value="TreeGrafter"/>
</dbReference>
<name>A0A377JN63_9HELI</name>
<dbReference type="EMBL" id="UGHV01000003">
    <property type="protein sequence ID" value="STP06445.1"/>
    <property type="molecule type" value="Genomic_DNA"/>
</dbReference>
<feature type="compositionally biased region" description="Basic and acidic residues" evidence="5">
    <location>
        <begin position="11"/>
        <end position="46"/>
    </location>
</feature>
<dbReference type="EC" id="3.1.3.18" evidence="4"/>
<dbReference type="SFLD" id="SFLDS00003">
    <property type="entry name" value="Haloacid_Dehalogenase"/>
    <property type="match status" value="1"/>
</dbReference>
<sequence length="342" mass="38406">MFKWKRSHKTQGGDEKAATLESTFEKVDSSGEYGVSERIELKEEPVYPRTQGTIELKEEKKDSLESTSTNRPQGGFEQEISREIIEQKVAEKEVFELKPEPSPQVIMPTTSPAAKLDSGDHEKYVLLFDLDGTLLDSIDGIYHSFTHACGAAFSPTIDEVRSLIGLPLVEMFIKVGFEPKEAQDRAIAYKNHYRKIYLQETKLLPNVIESLIMAKSFAHLGVVTTKTALYSKHILQHFDILRFFQVVIGSEDVQHPKPSAEPILKALCSLPIVPKEQVFMIGDTIYDLEAAKNAQINGVWVRSGYGVGLESRAMMSCDGVYEAVCAIRTQAMQYADNWHTLE</sequence>
<keyword evidence="6" id="KW-0378">Hydrolase</keyword>
<feature type="region of interest" description="Disordered" evidence="5">
    <location>
        <begin position="1"/>
        <end position="75"/>
    </location>
</feature>
<dbReference type="GO" id="GO:0008967">
    <property type="term" value="F:phosphoglycolate phosphatase activity"/>
    <property type="evidence" value="ECO:0007669"/>
    <property type="project" value="UniProtKB-EC"/>
</dbReference>
<proteinExistence type="inferred from homology"/>
<dbReference type="Proteomes" id="UP000254841">
    <property type="component" value="Unassembled WGS sequence"/>
</dbReference>
<dbReference type="InterPro" id="IPR036412">
    <property type="entry name" value="HAD-like_sf"/>
</dbReference>
<accession>A0A377JN63</accession>
<comment type="similarity">
    <text evidence="3">Belongs to the HAD-like hydrolase superfamily. CbbY/CbbZ/Gph/YieH family.</text>
</comment>
<reference evidence="6 7" key="1">
    <citation type="submission" date="2018-06" db="EMBL/GenBank/DDBJ databases">
        <authorList>
            <consortium name="Pathogen Informatics"/>
            <person name="Doyle S."/>
        </authorList>
    </citation>
    <scope>NUCLEOTIDE SEQUENCE [LARGE SCALE GENOMIC DNA]</scope>
    <source>
        <strain evidence="6 7">NCTC12410</strain>
    </source>
</reference>
<dbReference type="AlphaFoldDB" id="A0A377JN63"/>
<dbReference type="RefSeq" id="WP_181814309.1">
    <property type="nucleotide sequence ID" value="NZ_UGHV01000003.1"/>
</dbReference>
<dbReference type="Gene3D" id="3.40.50.1000">
    <property type="entry name" value="HAD superfamily/HAD-like"/>
    <property type="match status" value="1"/>
</dbReference>
<protein>
    <recommendedName>
        <fullName evidence="4">phosphoglycolate phosphatase</fullName>
        <ecNumber evidence="4">3.1.3.18</ecNumber>
    </recommendedName>
</protein>
<dbReference type="InterPro" id="IPR050155">
    <property type="entry name" value="HAD-like_hydrolase_sf"/>
</dbReference>
<comment type="catalytic activity">
    <reaction evidence="1">
        <text>2-phosphoglycolate + H2O = glycolate + phosphate</text>
        <dbReference type="Rhea" id="RHEA:14369"/>
        <dbReference type="ChEBI" id="CHEBI:15377"/>
        <dbReference type="ChEBI" id="CHEBI:29805"/>
        <dbReference type="ChEBI" id="CHEBI:43474"/>
        <dbReference type="ChEBI" id="CHEBI:58033"/>
        <dbReference type="EC" id="3.1.3.18"/>
    </reaction>
</comment>
<feature type="compositionally biased region" description="Basic and acidic residues" evidence="5">
    <location>
        <begin position="55"/>
        <end position="64"/>
    </location>
</feature>
<evidence type="ECO:0000313" key="6">
    <source>
        <dbReference type="EMBL" id="STP06445.1"/>
    </source>
</evidence>
<dbReference type="InterPro" id="IPR006439">
    <property type="entry name" value="HAD-SF_hydro_IA"/>
</dbReference>
<dbReference type="InterPro" id="IPR023198">
    <property type="entry name" value="PGP-like_dom2"/>
</dbReference>
<dbReference type="Pfam" id="PF13419">
    <property type="entry name" value="HAD_2"/>
    <property type="match status" value="1"/>
</dbReference>
<evidence type="ECO:0000256" key="2">
    <source>
        <dbReference type="ARBA" id="ARBA00004818"/>
    </source>
</evidence>
<dbReference type="SFLD" id="SFLDG01129">
    <property type="entry name" value="C1.5:_HAD__Beta-PGM__Phosphata"/>
    <property type="match status" value="1"/>
</dbReference>
<dbReference type="PANTHER" id="PTHR43434:SF1">
    <property type="entry name" value="PHOSPHOGLYCOLATE PHOSPHATASE"/>
    <property type="match status" value="1"/>
</dbReference>
<organism evidence="6 7">
    <name type="scientific">Helicobacter canis</name>
    <dbReference type="NCBI Taxonomy" id="29419"/>
    <lineage>
        <taxon>Bacteria</taxon>
        <taxon>Pseudomonadati</taxon>
        <taxon>Campylobacterota</taxon>
        <taxon>Epsilonproteobacteria</taxon>
        <taxon>Campylobacterales</taxon>
        <taxon>Helicobacteraceae</taxon>
        <taxon>Helicobacter</taxon>
    </lineage>
</organism>
<gene>
    <name evidence="6" type="primary">gph</name>
    <name evidence="6" type="ORF">NCTC12410_01984</name>
</gene>
<comment type="pathway">
    <text evidence="2">Organic acid metabolism; glycolate biosynthesis; glycolate from 2-phosphoglycolate: step 1/1.</text>
</comment>
<dbReference type="InterPro" id="IPR041492">
    <property type="entry name" value="HAD_2"/>
</dbReference>
<dbReference type="InterPro" id="IPR023214">
    <property type="entry name" value="HAD_sf"/>
</dbReference>
<dbReference type="SUPFAM" id="SSF56784">
    <property type="entry name" value="HAD-like"/>
    <property type="match status" value="1"/>
</dbReference>